<dbReference type="SUPFAM" id="SSF50370">
    <property type="entry name" value="Ricin B-like lectins"/>
    <property type="match status" value="1"/>
</dbReference>
<organism evidence="2">
    <name type="scientific">Corethrella appendiculata</name>
    <dbReference type="NCBI Taxonomy" id="1370023"/>
    <lineage>
        <taxon>Eukaryota</taxon>
        <taxon>Metazoa</taxon>
        <taxon>Ecdysozoa</taxon>
        <taxon>Arthropoda</taxon>
        <taxon>Hexapoda</taxon>
        <taxon>Insecta</taxon>
        <taxon>Pterygota</taxon>
        <taxon>Neoptera</taxon>
        <taxon>Endopterygota</taxon>
        <taxon>Diptera</taxon>
        <taxon>Nematocera</taxon>
        <taxon>Culicoidea</taxon>
        <taxon>Chaoboridae</taxon>
        <taxon>Corethrella</taxon>
    </lineage>
</organism>
<dbReference type="InterPro" id="IPR035992">
    <property type="entry name" value="Ricin_B-like_lectins"/>
</dbReference>
<evidence type="ECO:0000313" key="2">
    <source>
        <dbReference type="EMBL" id="JAB54971.1"/>
    </source>
</evidence>
<feature type="chain" id="PRO_5004659502" evidence="1">
    <location>
        <begin position="20"/>
        <end position="163"/>
    </location>
</feature>
<protein>
    <submittedName>
        <fullName evidence="2">Putative wrp salivary protein</fullName>
    </submittedName>
</protein>
<dbReference type="Gene3D" id="2.80.10.50">
    <property type="match status" value="1"/>
</dbReference>
<accession>U5EP33</accession>
<reference evidence="2" key="1">
    <citation type="journal article" date="2014" name="Insect Biochem. Mol. Biol.">
        <title>An insight into the sialome of the frog biting fly, Corethrella appendiculata.</title>
        <authorList>
            <person name="Ribeiro J.M.C."/>
            <person name="Chagas A.C."/>
            <person name="Pham V.M."/>
            <person name="Lounibos L.P."/>
            <person name="Calvo E."/>
        </authorList>
    </citation>
    <scope>NUCLEOTIDE SEQUENCE</scope>
    <source>
        <tissue evidence="2">Salivary glands</tissue>
    </source>
</reference>
<dbReference type="EMBL" id="GANO01004900">
    <property type="protein sequence ID" value="JAB54971.1"/>
    <property type="molecule type" value="mRNA"/>
</dbReference>
<feature type="signal peptide" evidence="1">
    <location>
        <begin position="1"/>
        <end position="19"/>
    </location>
</feature>
<dbReference type="AlphaFoldDB" id="U5EP33"/>
<proteinExistence type="evidence at transcript level"/>
<keyword evidence="1" id="KW-0732">Signal</keyword>
<evidence type="ECO:0000256" key="1">
    <source>
        <dbReference type="SAM" id="SignalP"/>
    </source>
</evidence>
<sequence>MNYKITLFLLLALVPVIFSQQVPVGCVEIRNFKIKRFLVKSRRDNNQRRHVSYAEVAQQWIIEKQGDHYKISHAETKEPLYETDGKHVYTLLARTDQGTMDDWIITPSGKRGCFYIKNVKTQHCLHTNGFFNMVNAYGDCQGESYEWQIRQFKCKHPAEILKK</sequence>
<name>U5EP33_9DIPT</name>